<name>A0AAV1JV91_9NEOP</name>
<protein>
    <submittedName>
        <fullName evidence="2">Uncharacterized protein</fullName>
    </submittedName>
</protein>
<proteinExistence type="predicted"/>
<dbReference type="InterPro" id="IPR010629">
    <property type="entry name" value="Ins_allergen"/>
</dbReference>
<dbReference type="Proteomes" id="UP001497472">
    <property type="component" value="Unassembled WGS sequence"/>
</dbReference>
<reference evidence="2 3" key="1">
    <citation type="submission" date="2023-11" db="EMBL/GenBank/DDBJ databases">
        <authorList>
            <person name="Okamura Y."/>
        </authorList>
    </citation>
    <scope>NUCLEOTIDE SEQUENCE [LARGE SCALE GENOMIC DNA]</scope>
</reference>
<feature type="chain" id="PRO_5043931539" evidence="1">
    <location>
        <begin position="16"/>
        <end position="629"/>
    </location>
</feature>
<dbReference type="EMBL" id="CAVLEF010000140">
    <property type="protein sequence ID" value="CAK1552234.1"/>
    <property type="molecule type" value="Genomic_DNA"/>
</dbReference>
<dbReference type="PANTHER" id="PTHR21163:SF0">
    <property type="entry name" value="GH08205P-RELATED"/>
    <property type="match status" value="1"/>
</dbReference>
<evidence type="ECO:0000313" key="2">
    <source>
        <dbReference type="EMBL" id="CAK1552234.1"/>
    </source>
</evidence>
<dbReference type="PANTHER" id="PTHR21163">
    <property type="entry name" value="PROTEIN G12"/>
    <property type="match status" value="1"/>
</dbReference>
<dbReference type="AlphaFoldDB" id="A0AAV1JV91"/>
<dbReference type="Pfam" id="PF06757">
    <property type="entry name" value="Ins_allergen_rp"/>
    <property type="match status" value="3"/>
</dbReference>
<comment type="caution">
    <text evidence="2">The sequence shown here is derived from an EMBL/GenBank/DDBJ whole genome shotgun (WGS) entry which is preliminary data.</text>
</comment>
<keyword evidence="3" id="KW-1185">Reference proteome</keyword>
<feature type="signal peptide" evidence="1">
    <location>
        <begin position="1"/>
        <end position="15"/>
    </location>
</feature>
<accession>A0AAV1JV91</accession>
<evidence type="ECO:0000256" key="1">
    <source>
        <dbReference type="SAM" id="SignalP"/>
    </source>
</evidence>
<gene>
    <name evidence="2" type="ORF">LNINA_LOCUS11294</name>
</gene>
<organism evidence="2 3">
    <name type="scientific">Leptosia nina</name>
    <dbReference type="NCBI Taxonomy" id="320188"/>
    <lineage>
        <taxon>Eukaryota</taxon>
        <taxon>Metazoa</taxon>
        <taxon>Ecdysozoa</taxon>
        <taxon>Arthropoda</taxon>
        <taxon>Hexapoda</taxon>
        <taxon>Insecta</taxon>
        <taxon>Pterygota</taxon>
        <taxon>Neoptera</taxon>
        <taxon>Endopterygota</taxon>
        <taxon>Lepidoptera</taxon>
        <taxon>Glossata</taxon>
        <taxon>Ditrysia</taxon>
        <taxon>Papilionoidea</taxon>
        <taxon>Pieridae</taxon>
        <taxon>Pierinae</taxon>
        <taxon>Leptosia</taxon>
    </lineage>
</organism>
<sequence>MKIAIFLSLLCLAWAAPKAQKTFQDHFEEFLKICVDLEGKHFSRQTGTYLRFPEYRAALNAIDQPIDFNELAKSFEQLPEYRAVINFLAEYSIDVSYFVKRYEEFVGTLNAVNPDQQKKHTRQRRHPITGTTIDTSVVDTVSMLPRRQLRALFAQKMAYDESFRRIIEAIRSDEFQELYQNLWANRVFRTITDALSERGLHLRYALEELMPAFFGQNIPTYVSFQMQFDEFLDIIVSLEGAHFMRQFNMGYKPFPEFIKALDYVANTSLINYYTHYAQSVPEFIKADTFLRQKDVFIAYHIDRFELLVKRLSELITDEDRKNAQANKPNRQRRHPTTGTTLYTCIVDTVSLLPRQQLRHLFDYKMATNEVFQTSIKALRSEEWKEMYKTIWKNEEFISLAKTLADHDLDLKYIFEELAPALFGQNTPIYFSFQNQFDEFLDIIVDEAGDQFYKLVEAYINFPEFKQSLEFVDKSKIMSVYQRLGRTAQFNALDVYLKQKDIFVPYYLDRLEFLVGYINSNATKDGFGDGAYTRSSSPASASGSSMSSFLSDFIKVLPKAKLNALYEQKLSSNKEFITAIEAFRADEYKQLYNTVWETELFKEIAGEFSKNDFDLKYLIETFTPALYGQN</sequence>
<evidence type="ECO:0000313" key="3">
    <source>
        <dbReference type="Proteomes" id="UP001497472"/>
    </source>
</evidence>
<keyword evidence="1" id="KW-0732">Signal</keyword>